<keyword evidence="1" id="KW-0812">Transmembrane</keyword>
<protein>
    <submittedName>
        <fullName evidence="2">Uncharacterized protein</fullName>
    </submittedName>
</protein>
<feature type="transmembrane region" description="Helical" evidence="1">
    <location>
        <begin position="12"/>
        <end position="29"/>
    </location>
</feature>
<evidence type="ECO:0000256" key="1">
    <source>
        <dbReference type="SAM" id="Phobius"/>
    </source>
</evidence>
<sequence>MKKLITTIKGWLPTIICLFALFLVAYLLTVTQTMPAKKSVTAAAQIDSADILKNINPPTGFTINATYGDIGPKLLASGAIDFERMKSLYEQSGVPLTESQIQILTKGSDEKIEITPENSYFFLNLLWAFGLANKNPILDSGPMQKYGQDQIGRFASTGGWTLGIKPAMELYSQYEIVPLDSQQQAILEDFAFNSYRPCCSNPTGFPDCNHGMAMLGLGEIMAGQGATVDEIFEAFKYVNAFWFPQTYFDIATYFKAKEGQDWSEVSGRTVAGKDYSTPQGWQKVRQWLTANNLIEKAPSGGGSCGV</sequence>
<organism evidence="2 3">
    <name type="scientific">Candidatus Nealsonbacteria bacterium RIFCSPLOWO2_01_FULL_43_32</name>
    <dbReference type="NCBI Taxonomy" id="1801672"/>
    <lineage>
        <taxon>Bacteria</taxon>
        <taxon>Candidatus Nealsoniibacteriota</taxon>
    </lineage>
</organism>
<dbReference type="EMBL" id="MHMH01000008">
    <property type="protein sequence ID" value="OGZ24583.1"/>
    <property type="molecule type" value="Genomic_DNA"/>
</dbReference>
<accession>A0A1G2EFM2</accession>
<proteinExistence type="predicted"/>
<reference evidence="2 3" key="1">
    <citation type="journal article" date="2016" name="Nat. Commun.">
        <title>Thousands of microbial genomes shed light on interconnected biogeochemical processes in an aquifer system.</title>
        <authorList>
            <person name="Anantharaman K."/>
            <person name="Brown C.T."/>
            <person name="Hug L.A."/>
            <person name="Sharon I."/>
            <person name="Castelle C.J."/>
            <person name="Probst A.J."/>
            <person name="Thomas B.C."/>
            <person name="Singh A."/>
            <person name="Wilkins M.J."/>
            <person name="Karaoz U."/>
            <person name="Brodie E.L."/>
            <person name="Williams K.H."/>
            <person name="Hubbard S.S."/>
            <person name="Banfield J.F."/>
        </authorList>
    </citation>
    <scope>NUCLEOTIDE SEQUENCE [LARGE SCALE GENOMIC DNA]</scope>
</reference>
<evidence type="ECO:0000313" key="2">
    <source>
        <dbReference type="EMBL" id="OGZ24583.1"/>
    </source>
</evidence>
<name>A0A1G2EFM2_9BACT</name>
<evidence type="ECO:0000313" key="3">
    <source>
        <dbReference type="Proteomes" id="UP000178647"/>
    </source>
</evidence>
<gene>
    <name evidence="2" type="ORF">A2896_00520</name>
</gene>
<keyword evidence="1" id="KW-0472">Membrane</keyword>
<dbReference type="AlphaFoldDB" id="A0A1G2EFM2"/>
<dbReference type="STRING" id="1801672.A2896_00520"/>
<comment type="caution">
    <text evidence="2">The sequence shown here is derived from an EMBL/GenBank/DDBJ whole genome shotgun (WGS) entry which is preliminary data.</text>
</comment>
<keyword evidence="1" id="KW-1133">Transmembrane helix</keyword>
<dbReference type="Proteomes" id="UP000178647">
    <property type="component" value="Unassembled WGS sequence"/>
</dbReference>